<keyword evidence="7" id="KW-1185">Reference proteome</keyword>
<dbReference type="Proteomes" id="UP000622797">
    <property type="component" value="Unassembled WGS sequence"/>
</dbReference>
<evidence type="ECO:0000256" key="3">
    <source>
        <dbReference type="PROSITE-ProRule" id="PRU00850"/>
    </source>
</evidence>
<evidence type="ECO:0000256" key="1">
    <source>
        <dbReference type="ARBA" id="ARBA00023125"/>
    </source>
</evidence>
<dbReference type="SUPFAM" id="SSF57701">
    <property type="entry name" value="Zn2/Cys6 DNA-binding domain"/>
    <property type="match status" value="1"/>
</dbReference>
<dbReference type="AlphaFoldDB" id="A0A8H4TWX7"/>
<dbReference type="PANTHER" id="PTHR35144">
    <property type="entry name" value="MEIOSIS-SPECIFIC TRANSCRIPTION FACTOR NDT80"/>
    <property type="match status" value="1"/>
</dbReference>
<protein>
    <recommendedName>
        <fullName evidence="8">Zn(2)-C6 fungal-type domain-containing protein</fullName>
    </recommendedName>
</protein>
<dbReference type="GO" id="GO:0051321">
    <property type="term" value="P:meiotic cell cycle"/>
    <property type="evidence" value="ECO:0007669"/>
    <property type="project" value="TreeGrafter"/>
</dbReference>
<dbReference type="OrthoDB" id="2288358at2759"/>
<evidence type="ECO:0000313" key="6">
    <source>
        <dbReference type="EMBL" id="KAF4965532.1"/>
    </source>
</evidence>
<dbReference type="EMBL" id="JABEXW010000344">
    <property type="protein sequence ID" value="KAF4965532.1"/>
    <property type="molecule type" value="Genomic_DNA"/>
</dbReference>
<evidence type="ECO:0000259" key="4">
    <source>
        <dbReference type="PROSITE" id="PS50048"/>
    </source>
</evidence>
<dbReference type="InterPro" id="IPR036864">
    <property type="entry name" value="Zn2-C6_fun-type_DNA-bd_sf"/>
</dbReference>
<dbReference type="Pfam" id="PF05224">
    <property type="entry name" value="NDT80_PhoG"/>
    <property type="match status" value="1"/>
</dbReference>
<comment type="caution">
    <text evidence="6">The sequence shown here is derived from an EMBL/GenBank/DDBJ whole genome shotgun (WGS) entry which is preliminary data.</text>
</comment>
<sequence>METENTTSLAPSVTASGIYAHGKSQESAQDGILPFRATDMLVQLQYHDGLGTPIMVNIQVVLEGFFLHDGTWTCYRKNYFSCTSSFSLQPQKPNIPIQFTDHHAPQPIEIPKFVISISAIVSDGKESEIEMHQYTTKRDKSERIRTVLLNPNPNWAMHPNMMDSCSDVQHSPTEHTFERIQFKRSTRNDKRPNRNQEYCRLVVELWAKFHSHLDDPCSVKVATRESERFIIRGRSPGYHRPSRPHFQCLESSNTALEIAETFTGGGKNFAADSTLGRVNYTGSGSDHSQDLDFGFSPTNQKTSLRETKRRRVYHSCERCRKRKPRCEPSPEQTGPCKRCSKDRQVCLLQHTTSRSSRPVRNLIRYNTDTGVNNTDSSPDMSGEASAPITQRLMFPAQGAPEYIDDGTHCELSFTELLKSDIESWEQL</sequence>
<dbReference type="GO" id="GO:0008270">
    <property type="term" value="F:zinc ion binding"/>
    <property type="evidence" value="ECO:0007669"/>
    <property type="project" value="InterPro"/>
</dbReference>
<feature type="domain" description="Zn(2)-C6 fungal-type" evidence="4">
    <location>
        <begin position="315"/>
        <end position="348"/>
    </location>
</feature>
<feature type="domain" description="NDT80" evidence="5">
    <location>
        <begin position="1"/>
        <end position="243"/>
    </location>
</feature>
<gene>
    <name evidence="6" type="ORF">FSARC_6682</name>
</gene>
<dbReference type="InterPro" id="IPR052605">
    <property type="entry name" value="Fungal_trans_regulator"/>
</dbReference>
<evidence type="ECO:0000259" key="5">
    <source>
        <dbReference type="PROSITE" id="PS51517"/>
    </source>
</evidence>
<reference evidence="6" key="2">
    <citation type="submission" date="2020-05" db="EMBL/GenBank/DDBJ databases">
        <authorList>
            <person name="Kim H.-S."/>
            <person name="Proctor R.H."/>
            <person name="Brown D.W."/>
        </authorList>
    </citation>
    <scope>NUCLEOTIDE SEQUENCE</scope>
    <source>
        <strain evidence="6">NRRL 20472</strain>
    </source>
</reference>
<proteinExistence type="predicted"/>
<evidence type="ECO:0000313" key="7">
    <source>
        <dbReference type="Proteomes" id="UP000622797"/>
    </source>
</evidence>
<reference evidence="6" key="1">
    <citation type="journal article" date="2020" name="BMC Genomics">
        <title>Correction to: Identification and distribution of gene clusters required for synthesis of sphingolipid metabolism inhibitors in diverse species of the filamentous fungus Fusarium.</title>
        <authorList>
            <person name="Kim H.S."/>
            <person name="Lohmar J.M."/>
            <person name="Busman M."/>
            <person name="Brown D.W."/>
            <person name="Naumann T.A."/>
            <person name="Divon H.H."/>
            <person name="Lysoe E."/>
            <person name="Uhlig S."/>
            <person name="Proctor R.H."/>
        </authorList>
    </citation>
    <scope>NUCLEOTIDE SEQUENCE</scope>
    <source>
        <strain evidence="6">NRRL 20472</strain>
    </source>
</reference>
<keyword evidence="2" id="KW-0539">Nucleus</keyword>
<dbReference type="InterPro" id="IPR024061">
    <property type="entry name" value="NDT80_DNA-bd_dom"/>
</dbReference>
<organism evidence="6 7">
    <name type="scientific">Fusarium sarcochroum</name>
    <dbReference type="NCBI Taxonomy" id="1208366"/>
    <lineage>
        <taxon>Eukaryota</taxon>
        <taxon>Fungi</taxon>
        <taxon>Dikarya</taxon>
        <taxon>Ascomycota</taxon>
        <taxon>Pezizomycotina</taxon>
        <taxon>Sordariomycetes</taxon>
        <taxon>Hypocreomycetidae</taxon>
        <taxon>Hypocreales</taxon>
        <taxon>Nectriaceae</taxon>
        <taxon>Fusarium</taxon>
        <taxon>Fusarium lateritium species complex</taxon>
    </lineage>
</organism>
<keyword evidence="1 3" id="KW-0238">DNA-binding</keyword>
<accession>A0A8H4TWX7</accession>
<dbReference type="InterPro" id="IPR001138">
    <property type="entry name" value="Zn2Cys6_DnaBD"/>
</dbReference>
<dbReference type="Gene3D" id="4.10.240.10">
    <property type="entry name" value="Zn(2)-C6 fungal-type DNA-binding domain"/>
    <property type="match status" value="1"/>
</dbReference>
<feature type="DNA-binding region" description="NDT80" evidence="3">
    <location>
        <begin position="1"/>
        <end position="243"/>
    </location>
</feature>
<dbReference type="GO" id="GO:0000981">
    <property type="term" value="F:DNA-binding transcription factor activity, RNA polymerase II-specific"/>
    <property type="evidence" value="ECO:0007669"/>
    <property type="project" value="InterPro"/>
</dbReference>
<dbReference type="PROSITE" id="PS00463">
    <property type="entry name" value="ZN2_CY6_FUNGAL_1"/>
    <property type="match status" value="1"/>
</dbReference>
<dbReference type="CDD" id="cd00067">
    <property type="entry name" value="GAL4"/>
    <property type="match status" value="1"/>
</dbReference>
<dbReference type="GO" id="GO:0003677">
    <property type="term" value="F:DNA binding"/>
    <property type="evidence" value="ECO:0007669"/>
    <property type="project" value="UniProtKB-KW"/>
</dbReference>
<evidence type="ECO:0008006" key="8">
    <source>
        <dbReference type="Google" id="ProtNLM"/>
    </source>
</evidence>
<dbReference type="GO" id="GO:0000228">
    <property type="term" value="C:nuclear chromosome"/>
    <property type="evidence" value="ECO:0007669"/>
    <property type="project" value="TreeGrafter"/>
</dbReference>
<name>A0A8H4TWX7_9HYPO</name>
<dbReference type="GO" id="GO:0045944">
    <property type="term" value="P:positive regulation of transcription by RNA polymerase II"/>
    <property type="evidence" value="ECO:0007669"/>
    <property type="project" value="TreeGrafter"/>
</dbReference>
<dbReference type="InterPro" id="IPR037141">
    <property type="entry name" value="NDT80_DNA-bd_dom_sf"/>
</dbReference>
<dbReference type="PROSITE" id="PS51517">
    <property type="entry name" value="NDT80"/>
    <property type="match status" value="1"/>
</dbReference>
<dbReference type="PROSITE" id="PS50048">
    <property type="entry name" value="ZN2_CY6_FUNGAL_2"/>
    <property type="match status" value="1"/>
</dbReference>
<dbReference type="Gene3D" id="2.60.40.1390">
    <property type="entry name" value="NDT80 DNA-binding domain"/>
    <property type="match status" value="1"/>
</dbReference>
<dbReference type="SUPFAM" id="SSF49417">
    <property type="entry name" value="p53-like transcription factors"/>
    <property type="match status" value="1"/>
</dbReference>
<dbReference type="InterPro" id="IPR008967">
    <property type="entry name" value="p53-like_TF_DNA-bd_sf"/>
</dbReference>
<dbReference type="PANTHER" id="PTHR35144:SF2">
    <property type="entry name" value="MEIOSIS-SPECIFIC TRANSCRIPTION FACTOR NDT80"/>
    <property type="match status" value="1"/>
</dbReference>
<evidence type="ECO:0000256" key="2">
    <source>
        <dbReference type="ARBA" id="ARBA00023242"/>
    </source>
</evidence>